<feature type="compositionally biased region" description="Basic residues" evidence="7">
    <location>
        <begin position="1198"/>
        <end position="1213"/>
    </location>
</feature>
<keyword evidence="5" id="KW-0804">Transcription</keyword>
<dbReference type="OrthoDB" id="6257037at2759"/>
<evidence type="ECO:0000256" key="4">
    <source>
        <dbReference type="ARBA" id="ARBA00023015"/>
    </source>
</evidence>
<evidence type="ECO:0000256" key="2">
    <source>
        <dbReference type="ARBA" id="ARBA00022801"/>
    </source>
</evidence>
<evidence type="ECO:0000256" key="7">
    <source>
        <dbReference type="SAM" id="MobiDB-lite"/>
    </source>
</evidence>
<dbReference type="SMART" id="SM00479">
    <property type="entry name" value="EXOIII"/>
    <property type="match status" value="1"/>
</dbReference>
<feature type="compositionally biased region" description="Basic and acidic residues" evidence="7">
    <location>
        <begin position="1155"/>
        <end position="1166"/>
    </location>
</feature>
<dbReference type="GO" id="GO:0000175">
    <property type="term" value="F:3'-5'-RNA exonuclease activity"/>
    <property type="evidence" value="ECO:0007669"/>
    <property type="project" value="InterPro"/>
</dbReference>
<dbReference type="InterPro" id="IPR022894">
    <property type="entry name" value="Oligoribonuclease"/>
</dbReference>
<dbReference type="GO" id="GO:0006355">
    <property type="term" value="P:regulation of DNA-templated transcription"/>
    <property type="evidence" value="ECO:0007669"/>
    <property type="project" value="TreeGrafter"/>
</dbReference>
<dbReference type="GO" id="GO:0003676">
    <property type="term" value="F:nucleic acid binding"/>
    <property type="evidence" value="ECO:0007669"/>
    <property type="project" value="InterPro"/>
</dbReference>
<accession>A0A310S411</accession>
<evidence type="ECO:0000313" key="9">
    <source>
        <dbReference type="EMBL" id="OAD46974.1"/>
    </source>
</evidence>
<evidence type="ECO:0000256" key="6">
    <source>
        <dbReference type="ARBA" id="ARBA00023242"/>
    </source>
</evidence>
<dbReference type="EMBL" id="KQ797156">
    <property type="protein sequence ID" value="OAD46974.1"/>
    <property type="molecule type" value="Genomic_DNA"/>
</dbReference>
<feature type="compositionally biased region" description="Basic and acidic residues" evidence="7">
    <location>
        <begin position="667"/>
        <end position="677"/>
    </location>
</feature>
<sequence>MEEEIERQLDAKAAKTNLTATNVKNILKHVITNEHVMAMVKNRLHDTENDVPFEPKLTRAKAKELAAAQVNIPWPITPIKKTSSEVQVLIEEELPEDSSDEEYNPEQDKQMTLKLFYFSIPYVPTEEENIGQRTRSKLCLSETPLEQIEQAFIPPDITTDMYDWDCEVDEDWDNFLKEFTQPLTQEPIVEDDPEADPEYNILEDEETDFLDKEELRADKAVKVTRKELNNLIAELFEFTDTFSKQEQEISKKRKSPENTNSSIENNMMYCSVTDLLPPYKEPELPNLINPNQRELLAVQFRQHIQLMVQHFAMTYMNLDLHSQSKICKQNLNSIRYLSNGPNSAYNVVNLPDALKLVSDWESKFLDNKFSEDFKKAIADEDMVKKIYLTNKWKYIPKFHPELKKLFMESKALMYPQLLPEVPFRNELNKFMRSPYLKSEESLIALGLEQFLPFVTSRPRKFKSKKLQLIDAAQLIIQYLVPCREPQGLLHHIQKRRNAKDANPIKHYFEKCCAPRTIHYITLECDLKAPKDQPINLLPLVWQTYLNNTEQKIDVLKQKHILNSYNDIMKKDCFTNGKKNQVTACNTHFSRNPPVNIVSKILPATTNQKITNKSTLNDNLSTTENTNSEIMKNILNNGSNIELHHSDMSIKDHIPHFNNSLKVITMQEEKEKKVDDSKQVQNDASTNLSTSKHPKFSRKSSEIVQELPQLRKTTPRLAKTRSAQNMKLMAQVLGPKGLSNNCNTLKSREKNELDKTLEKISALPKIDNEDEIAELMLASTTIKKDSISRKKAKEARELENIKRLLESENPLNEEERGSKFAASYLQKLHLTLEFNNPETLRSVVKLYLDYCEKLDSINQIENELSFSNPLRSLQNKQIMENTAKDKDAMTINLYQDVCKKLREYPELCTDFLLFLKPHQAAMINKSVEYVMLQKMSEFVNVAQIYFAKQPSRIAKMMQAIAQLSSDPQITLEHVHTTMSPILKGHPLVMDLFLQILPTAKPPESLFASHMFENLTCPVGPHDKNKLYTEDAPELYENIELPVLAFQEDPYGGENCKCNCHNNDESKCKNISEHCVSCGTRFLNGKIYLQTSEGLRPAKIIFPGADEEKLENIARVSLKTTDKFSSSISSKQRRKSSKNEFHADEQYQKSCVSKNSPSKENEEGEKLIMKSKKTIKSPSKSTEQKKNLKRSGSEINHMNRNSKKMRISQCKNKKEKKNDKEAKLEYIDSNATTHMKSNECVFIDDKNSIKEIAVKNTSDVELEMTSDNGNKVDSSDETKNDIDLNTKSWTRQEDMILLQAIKKEYSENSLVMVSKTLGNRTINQMTGLDVNTSHILEIACLITNKDLKIISKDLNIITYQPDEILNNMDSWCLATHQKNGLINESCLSKITVQDAEQIILKYLKSYIEEGTCPLAGNSVYMDRMFLQKYMSSVNNYLHYRIIDISTIKSLVMRWNTNIPIPEKNSNHRALPDVKESIKELQYYKNNIFDLCVK</sequence>
<evidence type="ECO:0000256" key="5">
    <source>
        <dbReference type="ARBA" id="ARBA00023163"/>
    </source>
</evidence>
<keyword evidence="4" id="KW-0805">Transcription regulation</keyword>
<dbReference type="Proteomes" id="UP000250275">
    <property type="component" value="Unassembled WGS sequence"/>
</dbReference>
<keyword evidence="10" id="KW-1185">Reference proteome</keyword>
<evidence type="ECO:0000256" key="3">
    <source>
        <dbReference type="ARBA" id="ARBA00022839"/>
    </source>
</evidence>
<keyword evidence="6" id="KW-0539">Nucleus</keyword>
<dbReference type="InterPro" id="IPR052435">
    <property type="entry name" value="YY1-Transcr_Regul"/>
</dbReference>
<name>A0A310S411_9HYME</name>
<dbReference type="PANTHER" id="PTHR16088:SF3">
    <property type="entry name" value="GON-4-LIKE PROTEIN"/>
    <property type="match status" value="1"/>
</dbReference>
<dbReference type="SUPFAM" id="SSF53098">
    <property type="entry name" value="Ribonuclease H-like"/>
    <property type="match status" value="1"/>
</dbReference>
<dbReference type="InterPro" id="IPR012337">
    <property type="entry name" value="RNaseH-like_sf"/>
</dbReference>
<feature type="region of interest" description="Disordered" evidence="7">
    <location>
        <begin position="1120"/>
        <end position="1219"/>
    </location>
</feature>
<keyword evidence="2" id="KW-0378">Hydrolase</keyword>
<feature type="domain" description="Exonuclease" evidence="8">
    <location>
        <begin position="1323"/>
        <end position="1487"/>
    </location>
</feature>
<feature type="compositionally biased region" description="Basic and acidic residues" evidence="7">
    <location>
        <begin position="1135"/>
        <end position="1145"/>
    </location>
</feature>
<dbReference type="InterPro" id="IPR013520">
    <property type="entry name" value="Ribonucl_H"/>
</dbReference>
<dbReference type="GO" id="GO:0003712">
    <property type="term" value="F:transcription coregulator activity"/>
    <property type="evidence" value="ECO:0007669"/>
    <property type="project" value="TreeGrafter"/>
</dbReference>
<evidence type="ECO:0000313" key="10">
    <source>
        <dbReference type="Proteomes" id="UP000250275"/>
    </source>
</evidence>
<dbReference type="PANTHER" id="PTHR16088">
    <property type="entry name" value="YY1 ASSOCIATED PROTEIN-RELATED"/>
    <property type="match status" value="1"/>
</dbReference>
<proteinExistence type="predicted"/>
<dbReference type="Gene3D" id="3.30.420.10">
    <property type="entry name" value="Ribonuclease H-like superfamily/Ribonuclease H"/>
    <property type="match status" value="1"/>
</dbReference>
<gene>
    <name evidence="9" type="ORF">WN48_06199</name>
</gene>
<organism evidence="9 10">
    <name type="scientific">Eufriesea mexicana</name>
    <dbReference type="NCBI Taxonomy" id="516756"/>
    <lineage>
        <taxon>Eukaryota</taxon>
        <taxon>Metazoa</taxon>
        <taxon>Ecdysozoa</taxon>
        <taxon>Arthropoda</taxon>
        <taxon>Hexapoda</taxon>
        <taxon>Insecta</taxon>
        <taxon>Pterygota</taxon>
        <taxon>Neoptera</taxon>
        <taxon>Endopterygota</taxon>
        <taxon>Hymenoptera</taxon>
        <taxon>Apocrita</taxon>
        <taxon>Aculeata</taxon>
        <taxon>Apoidea</taxon>
        <taxon>Anthophila</taxon>
        <taxon>Apidae</taxon>
        <taxon>Eufriesea</taxon>
    </lineage>
</organism>
<keyword evidence="3" id="KW-0269">Exonuclease</keyword>
<reference evidence="9 10" key="1">
    <citation type="submission" date="2015-07" db="EMBL/GenBank/DDBJ databases">
        <title>The genome of Eufriesea mexicana.</title>
        <authorList>
            <person name="Pan H."/>
            <person name="Kapheim K."/>
        </authorList>
    </citation>
    <scope>NUCLEOTIDE SEQUENCE [LARGE SCALE GENOMIC DNA]</scope>
    <source>
        <strain evidence="9">0111107269</strain>
        <tissue evidence="9">Whole body</tissue>
    </source>
</reference>
<dbReference type="CDD" id="cd06135">
    <property type="entry name" value="Orn"/>
    <property type="match status" value="1"/>
</dbReference>
<dbReference type="GO" id="GO:0005634">
    <property type="term" value="C:nucleus"/>
    <property type="evidence" value="ECO:0007669"/>
    <property type="project" value="TreeGrafter"/>
</dbReference>
<feature type="compositionally biased region" description="Polar residues" evidence="7">
    <location>
        <begin position="678"/>
        <end position="690"/>
    </location>
</feature>
<protein>
    <submittedName>
        <fullName evidence="9">Oligoribonuclease, mitochondrial</fullName>
    </submittedName>
</protein>
<dbReference type="InterPro" id="IPR036397">
    <property type="entry name" value="RNaseH_sf"/>
</dbReference>
<keyword evidence="1" id="KW-0540">Nuclease</keyword>
<evidence type="ECO:0000259" key="8">
    <source>
        <dbReference type="SMART" id="SM00479"/>
    </source>
</evidence>
<dbReference type="NCBIfam" id="NF003765">
    <property type="entry name" value="PRK05359.1"/>
    <property type="match status" value="1"/>
</dbReference>
<dbReference type="Gene3D" id="1.10.10.60">
    <property type="entry name" value="Homeodomain-like"/>
    <property type="match status" value="1"/>
</dbReference>
<evidence type="ECO:0000256" key="1">
    <source>
        <dbReference type="ARBA" id="ARBA00022722"/>
    </source>
</evidence>
<dbReference type="Pfam" id="PF00929">
    <property type="entry name" value="RNase_T"/>
    <property type="match status" value="1"/>
</dbReference>
<feature type="region of interest" description="Disordered" evidence="7">
    <location>
        <begin position="667"/>
        <end position="700"/>
    </location>
</feature>